<feature type="compositionally biased region" description="Polar residues" evidence="1">
    <location>
        <begin position="228"/>
        <end position="243"/>
    </location>
</feature>
<sequence>MSLPHNAGLPSKALPPTEPSLPTSSVNDKQGEQKHSSIDLSLELERQLELEGSPPATPSASASSHSRHNTDTLDPQILVHIISGLRKTVEDMTKERDDLLKLLESATTKEASLQDTLALMTEKATDYEEELSAAKKKMKEDEEAIALLRNKVEESRRGLMRLQTESRRQSVAPGALDLSRASIPGLSSPPSSKRASFTPLTGRSNSHRRVSSIGGGDGNGLGVLHLLSSDTNPSPNGQLSFQDSSSPSLGPPGSRRSLFLRNSPPGPESIPLPPTSALPSAEVEAMRKELESLRRDLADTRAELSEAGEAKEASDMCVKALREFIAEHQVGESSSSGKFPPPPIAINGDDSDKKPGPSSTGWGFKLWKADNAPKVPILSTTAPSPSSTSAPQPPAVSAPFSRLGGFFSSRASVASTVSSGSALQTNGAVPKESFRDSFSGHSMKSMSDASSVIEPASPENEHPGNVRVLVAAETGDAVGVNGVLGIPVEKDSDVPAHVKQHVTAV</sequence>
<feature type="compositionally biased region" description="Low complexity" evidence="1">
    <location>
        <begin position="50"/>
        <end position="64"/>
    </location>
</feature>
<evidence type="ECO:0000256" key="1">
    <source>
        <dbReference type="SAM" id="MobiDB-lite"/>
    </source>
</evidence>
<accession>A0A8H5GB80</accession>
<feature type="region of interest" description="Disordered" evidence="1">
    <location>
        <begin position="329"/>
        <end position="396"/>
    </location>
</feature>
<dbReference type="Proteomes" id="UP000559027">
    <property type="component" value="Unassembled WGS sequence"/>
</dbReference>
<feature type="compositionally biased region" description="Low complexity" evidence="1">
    <location>
        <begin position="244"/>
        <end position="257"/>
    </location>
</feature>
<feature type="region of interest" description="Disordered" evidence="1">
    <location>
        <begin position="1"/>
        <end position="72"/>
    </location>
</feature>
<keyword evidence="3" id="KW-1185">Reference proteome</keyword>
<reference evidence="2 3" key="1">
    <citation type="journal article" date="2020" name="ISME J.">
        <title>Uncovering the hidden diversity of litter-decomposition mechanisms in mushroom-forming fungi.</title>
        <authorList>
            <person name="Floudas D."/>
            <person name="Bentzer J."/>
            <person name="Ahren D."/>
            <person name="Johansson T."/>
            <person name="Persson P."/>
            <person name="Tunlid A."/>
        </authorList>
    </citation>
    <scope>NUCLEOTIDE SEQUENCE [LARGE SCALE GENOMIC DNA]</scope>
    <source>
        <strain evidence="2 3">CBS 146.42</strain>
    </source>
</reference>
<evidence type="ECO:0000313" key="2">
    <source>
        <dbReference type="EMBL" id="KAF5361728.1"/>
    </source>
</evidence>
<dbReference type="EMBL" id="JAACJO010000002">
    <property type="protein sequence ID" value="KAF5361728.1"/>
    <property type="molecule type" value="Genomic_DNA"/>
</dbReference>
<feature type="region of interest" description="Disordered" evidence="1">
    <location>
        <begin position="417"/>
        <end position="462"/>
    </location>
</feature>
<dbReference type="AlphaFoldDB" id="A0A8H5GB80"/>
<gene>
    <name evidence="2" type="ORF">D9756_002571</name>
</gene>
<name>A0A8H5GB80_9AGAR</name>
<feature type="compositionally biased region" description="Polar residues" evidence="1">
    <location>
        <begin position="439"/>
        <end position="450"/>
    </location>
</feature>
<comment type="caution">
    <text evidence="2">The sequence shown here is derived from an EMBL/GenBank/DDBJ whole genome shotgun (WGS) entry which is preliminary data.</text>
</comment>
<dbReference type="OrthoDB" id="2505754at2759"/>
<feature type="region of interest" description="Disordered" evidence="1">
    <location>
        <begin position="159"/>
        <end position="289"/>
    </location>
</feature>
<evidence type="ECO:0000313" key="3">
    <source>
        <dbReference type="Proteomes" id="UP000559027"/>
    </source>
</evidence>
<feature type="compositionally biased region" description="Pro residues" evidence="1">
    <location>
        <begin position="264"/>
        <end position="276"/>
    </location>
</feature>
<proteinExistence type="predicted"/>
<feature type="compositionally biased region" description="Polar residues" evidence="1">
    <location>
        <begin position="188"/>
        <end position="204"/>
    </location>
</feature>
<protein>
    <submittedName>
        <fullName evidence="2">Uncharacterized protein</fullName>
    </submittedName>
</protein>
<feature type="compositionally biased region" description="Basic and acidic residues" evidence="1">
    <location>
        <begin position="29"/>
        <end position="49"/>
    </location>
</feature>
<feature type="compositionally biased region" description="Low complexity" evidence="1">
    <location>
        <begin position="379"/>
        <end position="390"/>
    </location>
</feature>
<organism evidence="2 3">
    <name type="scientific">Leucocoprinus leucothites</name>
    <dbReference type="NCBI Taxonomy" id="201217"/>
    <lineage>
        <taxon>Eukaryota</taxon>
        <taxon>Fungi</taxon>
        <taxon>Dikarya</taxon>
        <taxon>Basidiomycota</taxon>
        <taxon>Agaricomycotina</taxon>
        <taxon>Agaricomycetes</taxon>
        <taxon>Agaricomycetidae</taxon>
        <taxon>Agaricales</taxon>
        <taxon>Agaricineae</taxon>
        <taxon>Agaricaceae</taxon>
        <taxon>Leucocoprinus</taxon>
    </lineage>
</organism>